<evidence type="ECO:0000256" key="1">
    <source>
        <dbReference type="SAM" id="MobiDB-lite"/>
    </source>
</evidence>
<accession>A0AAV4BQJ4</accession>
<dbReference type="EMBL" id="BLXT01005762">
    <property type="protein sequence ID" value="GFO25511.1"/>
    <property type="molecule type" value="Genomic_DNA"/>
</dbReference>
<gene>
    <name evidence="2" type="ORF">PoB_005201600</name>
</gene>
<feature type="region of interest" description="Disordered" evidence="1">
    <location>
        <begin position="84"/>
        <end position="103"/>
    </location>
</feature>
<protein>
    <recommendedName>
        <fullName evidence="4">DDE-1 domain-containing protein</fullName>
    </recommendedName>
</protein>
<evidence type="ECO:0000313" key="3">
    <source>
        <dbReference type="Proteomes" id="UP000735302"/>
    </source>
</evidence>
<organism evidence="2 3">
    <name type="scientific">Plakobranchus ocellatus</name>
    <dbReference type="NCBI Taxonomy" id="259542"/>
    <lineage>
        <taxon>Eukaryota</taxon>
        <taxon>Metazoa</taxon>
        <taxon>Spiralia</taxon>
        <taxon>Lophotrochozoa</taxon>
        <taxon>Mollusca</taxon>
        <taxon>Gastropoda</taxon>
        <taxon>Heterobranchia</taxon>
        <taxon>Euthyneura</taxon>
        <taxon>Panpulmonata</taxon>
        <taxon>Sacoglossa</taxon>
        <taxon>Placobranchoidea</taxon>
        <taxon>Plakobranchidae</taxon>
        <taxon>Plakobranchus</taxon>
    </lineage>
</organism>
<name>A0AAV4BQJ4_9GAST</name>
<dbReference type="Proteomes" id="UP000735302">
    <property type="component" value="Unassembled WGS sequence"/>
</dbReference>
<evidence type="ECO:0000313" key="2">
    <source>
        <dbReference type="EMBL" id="GFO25511.1"/>
    </source>
</evidence>
<comment type="caution">
    <text evidence="2">The sequence shown here is derived from an EMBL/GenBank/DDBJ whole genome shotgun (WGS) entry which is preliminary data.</text>
</comment>
<keyword evidence="3" id="KW-1185">Reference proteome</keyword>
<dbReference type="AlphaFoldDB" id="A0AAV4BQJ4"/>
<sequence>MKKAWDDISTSAVTNCFRHAGFYSQEESSETESETSQEDRDLVSLFDWLKKVILVDGTLGASLYIDENDPTAEETSIQQIAADLREDKSDSEEDEEATAPTTAAEAISALLTLKVCHRARH</sequence>
<proteinExistence type="predicted"/>
<reference evidence="2 3" key="1">
    <citation type="journal article" date="2021" name="Elife">
        <title>Chloroplast acquisition without the gene transfer in kleptoplastic sea slugs, Plakobranchus ocellatus.</title>
        <authorList>
            <person name="Maeda T."/>
            <person name="Takahashi S."/>
            <person name="Yoshida T."/>
            <person name="Shimamura S."/>
            <person name="Takaki Y."/>
            <person name="Nagai Y."/>
            <person name="Toyoda A."/>
            <person name="Suzuki Y."/>
            <person name="Arimoto A."/>
            <person name="Ishii H."/>
            <person name="Satoh N."/>
            <person name="Nishiyama T."/>
            <person name="Hasebe M."/>
            <person name="Maruyama T."/>
            <person name="Minagawa J."/>
            <person name="Obokata J."/>
            <person name="Shigenobu S."/>
        </authorList>
    </citation>
    <scope>NUCLEOTIDE SEQUENCE [LARGE SCALE GENOMIC DNA]</scope>
</reference>
<evidence type="ECO:0008006" key="4">
    <source>
        <dbReference type="Google" id="ProtNLM"/>
    </source>
</evidence>